<feature type="transmembrane region" description="Helical" evidence="1">
    <location>
        <begin position="69"/>
        <end position="87"/>
    </location>
</feature>
<keyword evidence="1" id="KW-0472">Membrane</keyword>
<evidence type="ECO:0000313" key="2">
    <source>
        <dbReference type="EMBL" id="QPI16825.1"/>
    </source>
</evidence>
<gene>
    <name evidence="2" type="ORF">NIOZUU159_00322</name>
</gene>
<sequence>MSIINEFEIFLVGILIIMPVTKKLSEIFIENIAIKIKLCQYTNWNIVMILANYICNNYFDYNNKIIDKFIAFNSLQIFILFHSFMLYDKRILFEELQGINPFSRSLSLFDNISKRTLMSCEYFIANIILHILPVYYYKDCLVYYNNTELNMYTYLIIFKFIWVLNIIGNFNVTSIYIPKLDICNIKIINIIIFNDIFVDKLLTEISY</sequence>
<proteinExistence type="predicted"/>
<reference evidence="2" key="1">
    <citation type="submission" date="2020-08" db="EMBL/GenBank/DDBJ databases">
        <title>Bridging the membrane lipid divide: bacteria of the FCB group superphylum have the potential to synthesize archaeal ether lipids.</title>
        <authorList>
            <person name="Villanueva L."/>
            <person name="von Meijenfeldt F.A.B."/>
            <person name="Westbye A.B."/>
            <person name="Yadav S."/>
            <person name="Hopmans E.C."/>
            <person name="Dutilh B.E."/>
            <person name="Sinninghe Damste J.S."/>
        </authorList>
    </citation>
    <scope>NUCLEOTIDE SEQUENCE</scope>
    <source>
        <strain evidence="2">NIOZ-UU159</strain>
    </source>
</reference>
<dbReference type="EMBL" id="MW030608">
    <property type="protein sequence ID" value="QPI16825.1"/>
    <property type="molecule type" value="Genomic_DNA"/>
</dbReference>
<evidence type="ECO:0000256" key="1">
    <source>
        <dbReference type="SAM" id="Phobius"/>
    </source>
</evidence>
<organism evidence="2">
    <name type="scientific">Virus NIOZ-UU159</name>
    <dbReference type="NCBI Taxonomy" id="2763270"/>
    <lineage>
        <taxon>Viruses</taxon>
    </lineage>
</organism>
<feature type="transmembrane region" description="Helical" evidence="1">
    <location>
        <begin position="120"/>
        <end position="137"/>
    </location>
</feature>
<protein>
    <submittedName>
        <fullName evidence="2">Uncharacterized protein</fullName>
    </submittedName>
</protein>
<accession>A0A7S9XHN4</accession>
<name>A0A7S9XHN4_9VIRU</name>
<keyword evidence="1" id="KW-1133">Transmembrane helix</keyword>
<feature type="transmembrane region" description="Helical" evidence="1">
    <location>
        <begin position="149"/>
        <end position="170"/>
    </location>
</feature>
<keyword evidence="1" id="KW-0812">Transmembrane</keyword>